<name>A0A9N9CXL2_9GLOM</name>
<comment type="caution">
    <text evidence="1">The sequence shown here is derived from an EMBL/GenBank/DDBJ whole genome shotgun (WGS) entry which is preliminary data.</text>
</comment>
<organism evidence="1 2">
    <name type="scientific">Paraglomus brasilianum</name>
    <dbReference type="NCBI Taxonomy" id="144538"/>
    <lineage>
        <taxon>Eukaryota</taxon>
        <taxon>Fungi</taxon>
        <taxon>Fungi incertae sedis</taxon>
        <taxon>Mucoromycota</taxon>
        <taxon>Glomeromycotina</taxon>
        <taxon>Glomeromycetes</taxon>
        <taxon>Paraglomerales</taxon>
        <taxon>Paraglomeraceae</taxon>
        <taxon>Paraglomus</taxon>
    </lineage>
</organism>
<keyword evidence="2" id="KW-1185">Reference proteome</keyword>
<dbReference type="EMBL" id="CAJVPI010001480">
    <property type="protein sequence ID" value="CAG8614819.1"/>
    <property type="molecule type" value="Genomic_DNA"/>
</dbReference>
<dbReference type="OrthoDB" id="10418590at2759"/>
<proteinExistence type="predicted"/>
<reference evidence="1" key="1">
    <citation type="submission" date="2021-06" db="EMBL/GenBank/DDBJ databases">
        <authorList>
            <person name="Kallberg Y."/>
            <person name="Tangrot J."/>
            <person name="Rosling A."/>
        </authorList>
    </citation>
    <scope>NUCLEOTIDE SEQUENCE</scope>
    <source>
        <strain evidence="1">BR232B</strain>
    </source>
</reference>
<dbReference type="Proteomes" id="UP000789739">
    <property type="component" value="Unassembled WGS sequence"/>
</dbReference>
<gene>
    <name evidence="1" type="ORF">PBRASI_LOCUS8373</name>
</gene>
<accession>A0A9N9CXL2</accession>
<evidence type="ECO:0000313" key="2">
    <source>
        <dbReference type="Proteomes" id="UP000789739"/>
    </source>
</evidence>
<protein>
    <submittedName>
        <fullName evidence="1">11465_t:CDS:1</fullName>
    </submittedName>
</protein>
<dbReference type="AlphaFoldDB" id="A0A9N9CXL2"/>
<evidence type="ECO:0000313" key="1">
    <source>
        <dbReference type="EMBL" id="CAG8614819.1"/>
    </source>
</evidence>
<sequence>MVIKVDIYKKANETKSPRREVTVVRKRLRSLTRKKLKCELLIAQRRRRSTMVHGMRRYRKKRLKKFPPMLTIYEETVAAFDKEPDSEEDELCRRMARLCKGDSYEMTY</sequence>